<reference evidence="1" key="1">
    <citation type="submission" date="2012-03" db="EMBL/GenBank/DDBJ databases">
        <authorList>
            <person name="Durkin A.S."/>
            <person name="McCorrison J."/>
            <person name="Torralba M."/>
            <person name="Gillis M."/>
            <person name="Methe B."/>
            <person name="Sutton G."/>
            <person name="Nelson K.E."/>
        </authorList>
    </citation>
    <scope>NUCLEOTIDE SEQUENCE [LARGE SCALE GENOMIC DNA]</scope>
    <source>
        <strain evidence="1">F0474</strain>
    </source>
</reference>
<proteinExistence type="predicted"/>
<gene>
    <name evidence="1" type="ORF">HMPREF1324_1813</name>
</gene>
<accession>I0UWE0</accession>
<name>I0UWE0_9MICC</name>
<dbReference type="AlphaFoldDB" id="I0UWE0"/>
<sequence>MNNLKILGWDKNQKLCTGISKKVIFLRIKNLGIRDSNGG</sequence>
<evidence type="ECO:0000313" key="1">
    <source>
        <dbReference type="EMBL" id="EID52193.1"/>
    </source>
</evidence>
<keyword evidence="2" id="KW-1185">Reference proteome</keyword>
<dbReference type="EMBL" id="AJJQ01000003">
    <property type="protein sequence ID" value="EID52193.1"/>
    <property type="molecule type" value="Genomic_DNA"/>
</dbReference>
<protein>
    <submittedName>
        <fullName evidence="1">Uncharacterized protein</fullName>
    </submittedName>
</protein>
<organism evidence="1 2">
    <name type="scientific">Rothia aeria F0474</name>
    <dbReference type="NCBI Taxonomy" id="1125724"/>
    <lineage>
        <taxon>Bacteria</taxon>
        <taxon>Bacillati</taxon>
        <taxon>Actinomycetota</taxon>
        <taxon>Actinomycetes</taxon>
        <taxon>Micrococcales</taxon>
        <taxon>Micrococcaceae</taxon>
        <taxon>Rothia</taxon>
    </lineage>
</organism>
<dbReference type="Proteomes" id="UP000004863">
    <property type="component" value="Unassembled WGS sequence"/>
</dbReference>
<comment type="caution">
    <text evidence="1">The sequence shown here is derived from an EMBL/GenBank/DDBJ whole genome shotgun (WGS) entry which is preliminary data.</text>
</comment>
<evidence type="ECO:0000313" key="2">
    <source>
        <dbReference type="Proteomes" id="UP000004863"/>
    </source>
</evidence>